<dbReference type="Gene3D" id="3.40.630.30">
    <property type="match status" value="1"/>
</dbReference>
<dbReference type="GO" id="GO:0016747">
    <property type="term" value="F:acyltransferase activity, transferring groups other than amino-acyl groups"/>
    <property type="evidence" value="ECO:0007669"/>
    <property type="project" value="InterPro"/>
</dbReference>
<dbReference type="STRING" id="1464123.SAMN05444126_12029"/>
<evidence type="ECO:0000313" key="4">
    <source>
        <dbReference type="EMBL" id="SES20241.1"/>
    </source>
</evidence>
<dbReference type="PROSITE" id="PS51186">
    <property type="entry name" value="GNAT"/>
    <property type="match status" value="1"/>
</dbReference>
<evidence type="ECO:0000313" key="5">
    <source>
        <dbReference type="Proteomes" id="UP000199318"/>
    </source>
</evidence>
<dbReference type="CDD" id="cd04301">
    <property type="entry name" value="NAT_SF"/>
    <property type="match status" value="1"/>
</dbReference>
<keyword evidence="4" id="KW-0687">Ribonucleoprotein</keyword>
<dbReference type="EMBL" id="FOGV01000020">
    <property type="protein sequence ID" value="SES20241.1"/>
    <property type="molecule type" value="Genomic_DNA"/>
</dbReference>
<proteinExistence type="predicted"/>
<feature type="domain" description="N-acetyltransferase" evidence="3">
    <location>
        <begin position="13"/>
        <end position="151"/>
    </location>
</feature>
<dbReference type="AlphaFoldDB" id="A0A1H9VFA9"/>
<keyword evidence="2" id="KW-0012">Acyltransferase</keyword>
<name>A0A1H9VFA9_9BACI</name>
<accession>A0A1H9VFA9</accession>
<organism evidence="4 5">
    <name type="scientific">Salisediminibacterium halotolerans</name>
    <dbReference type="NCBI Taxonomy" id="517425"/>
    <lineage>
        <taxon>Bacteria</taxon>
        <taxon>Bacillati</taxon>
        <taxon>Bacillota</taxon>
        <taxon>Bacilli</taxon>
        <taxon>Bacillales</taxon>
        <taxon>Bacillaceae</taxon>
        <taxon>Salisediminibacterium</taxon>
    </lineage>
</organism>
<keyword evidence="5" id="KW-1185">Reference proteome</keyword>
<evidence type="ECO:0000259" key="3">
    <source>
        <dbReference type="PROSITE" id="PS51186"/>
    </source>
</evidence>
<dbReference type="Proteomes" id="UP000199318">
    <property type="component" value="Unassembled WGS sequence"/>
</dbReference>
<reference evidence="5" key="1">
    <citation type="submission" date="2016-10" db="EMBL/GenBank/DDBJ databases">
        <authorList>
            <person name="de Groot N.N."/>
        </authorList>
    </citation>
    <scope>NUCLEOTIDE SEQUENCE [LARGE SCALE GENOMIC DNA]</scope>
    <source>
        <strain evidence="5">10nlg</strain>
    </source>
</reference>
<dbReference type="RefSeq" id="WP_222591960.1">
    <property type="nucleotide sequence ID" value="NZ_BJVE01000003.1"/>
</dbReference>
<keyword evidence="4" id="KW-0689">Ribosomal protein</keyword>
<dbReference type="InterPro" id="IPR050832">
    <property type="entry name" value="Bact_Acetyltransf"/>
</dbReference>
<evidence type="ECO:0000256" key="1">
    <source>
        <dbReference type="ARBA" id="ARBA00022679"/>
    </source>
</evidence>
<dbReference type="Pfam" id="PF00583">
    <property type="entry name" value="Acetyltransf_1"/>
    <property type="match status" value="1"/>
</dbReference>
<dbReference type="PANTHER" id="PTHR43877:SF2">
    <property type="entry name" value="AMINOALKYLPHOSPHONATE N-ACETYLTRANSFERASE-RELATED"/>
    <property type="match status" value="1"/>
</dbReference>
<gene>
    <name evidence="4" type="ORF">SAMN05444126_12029</name>
</gene>
<evidence type="ECO:0000256" key="2">
    <source>
        <dbReference type="ARBA" id="ARBA00023315"/>
    </source>
</evidence>
<sequence length="151" mass="17255">MKIERVKKPADEQTIDQITDLMLEQMMQISVDITRETLKKTVRQALSSESDCEFFISETSSGEIVGAAFLNIGIGLDKGGRYIWLNELYVRKDMRQQGIAKRLLLNLLHWAENEGFQGIELETGISDQATKQLYNSLGFYDIVSKRYGRTL</sequence>
<dbReference type="SUPFAM" id="SSF55729">
    <property type="entry name" value="Acyl-CoA N-acyltransferases (Nat)"/>
    <property type="match status" value="1"/>
</dbReference>
<protein>
    <submittedName>
        <fullName evidence="4">Ribosomal protein S18 acetylase RimI</fullName>
    </submittedName>
</protein>
<dbReference type="PANTHER" id="PTHR43877">
    <property type="entry name" value="AMINOALKYLPHOSPHONATE N-ACETYLTRANSFERASE-RELATED-RELATED"/>
    <property type="match status" value="1"/>
</dbReference>
<comment type="caution">
    <text evidence="4">The sequence shown here is derived from an EMBL/GenBank/DDBJ whole genome shotgun (WGS) entry which is preliminary data.</text>
</comment>
<keyword evidence="1" id="KW-0808">Transferase</keyword>
<dbReference type="InterPro" id="IPR016181">
    <property type="entry name" value="Acyl_CoA_acyltransferase"/>
</dbReference>
<dbReference type="InterPro" id="IPR000182">
    <property type="entry name" value="GNAT_dom"/>
</dbReference>
<dbReference type="GO" id="GO:0005840">
    <property type="term" value="C:ribosome"/>
    <property type="evidence" value="ECO:0007669"/>
    <property type="project" value="UniProtKB-KW"/>
</dbReference>